<keyword evidence="7" id="KW-1185">Reference proteome</keyword>
<dbReference type="RefSeq" id="WP_240176814.1">
    <property type="nucleotide sequence ID" value="NZ_CP092362.2"/>
</dbReference>
<reference evidence="6" key="1">
    <citation type="submission" date="2022-08" db="EMBL/GenBank/DDBJ databases">
        <title>Whole genome sequencing of non-tuberculosis mycobacteria type-strains.</title>
        <authorList>
            <person name="Igarashi Y."/>
            <person name="Osugi A."/>
            <person name="Mitarai S."/>
        </authorList>
    </citation>
    <scope>NUCLEOTIDE SEQUENCE</scope>
    <source>
        <strain evidence="6">JCM 16369</strain>
    </source>
</reference>
<keyword evidence="3" id="KW-0560">Oxidoreductase</keyword>
<accession>A0ABY3TJL8</accession>
<evidence type="ECO:0000256" key="3">
    <source>
        <dbReference type="ARBA" id="ARBA00023002"/>
    </source>
</evidence>
<dbReference type="InterPro" id="IPR011251">
    <property type="entry name" value="Luciferase-like_dom"/>
</dbReference>
<feature type="domain" description="Luciferase-like" evidence="5">
    <location>
        <begin position="31"/>
        <end position="341"/>
    </location>
</feature>
<dbReference type="Proteomes" id="UP001055337">
    <property type="component" value="Chromosome"/>
</dbReference>
<name>A0ABY3TJL8_9MYCO</name>
<proteinExistence type="predicted"/>
<dbReference type="PANTHER" id="PTHR42847:SF4">
    <property type="entry name" value="ALKANESULFONATE MONOOXYGENASE-RELATED"/>
    <property type="match status" value="1"/>
</dbReference>
<keyword evidence="2" id="KW-0288">FMN</keyword>
<dbReference type="Pfam" id="PF00296">
    <property type="entry name" value="Bac_luciferase"/>
    <property type="match status" value="1"/>
</dbReference>
<evidence type="ECO:0000256" key="2">
    <source>
        <dbReference type="ARBA" id="ARBA00022643"/>
    </source>
</evidence>
<dbReference type="InterPro" id="IPR050172">
    <property type="entry name" value="SsuD_RutA_monooxygenase"/>
</dbReference>
<organism evidence="6 7">
    <name type="scientific">Mycolicibacterium crocinum</name>
    <dbReference type="NCBI Taxonomy" id="388459"/>
    <lineage>
        <taxon>Bacteria</taxon>
        <taxon>Bacillati</taxon>
        <taxon>Actinomycetota</taxon>
        <taxon>Actinomycetes</taxon>
        <taxon>Mycobacteriales</taxon>
        <taxon>Mycobacteriaceae</taxon>
        <taxon>Mycolicibacterium</taxon>
    </lineage>
</organism>
<dbReference type="PANTHER" id="PTHR42847">
    <property type="entry name" value="ALKANESULFONATE MONOOXYGENASE"/>
    <property type="match status" value="1"/>
</dbReference>
<sequence length="389" mass="42039">MTVKLHWFLPTYGDSRNIVGGGHGTPAGAAGGDREASIDYLASIVRAAEQFGFTGALIPTGAWCEDAFITAALLARETSSLAFLVAFRPGLVSPTLSAQMAATFAKHAPGRILLNVVVGGEAHEQRAFGDHLDKDARYQRCDEFLEVVRRLWAGETVTYKGEYIDVEEANLAAPPNPVPPLYFGGSSQAAGPVAARHSDVYLTWGEPPAAVTQKIQWIRQEAEKYGRTVRFGIRLHTISRDDSAAAWEQADRLVAALDEETVRKAQEGLARSQSEGQRRMLALHEANRANGTWSDARALEIAPNLWSGVGLVRGGAGTALVGSHTEVADRIAEYADIGIDEFIFSGYPHLEELFWFGEGVVPILRERGLFNAGAPEEPSVSIPFVGASR</sequence>
<dbReference type="Gene3D" id="3.20.20.30">
    <property type="entry name" value="Luciferase-like domain"/>
    <property type="match status" value="1"/>
</dbReference>
<evidence type="ECO:0000256" key="4">
    <source>
        <dbReference type="ARBA" id="ARBA00023033"/>
    </source>
</evidence>
<protein>
    <submittedName>
        <fullName evidence="6">LLM class flavin-dependent oxidoreductase</fullName>
    </submittedName>
</protein>
<dbReference type="SUPFAM" id="SSF51679">
    <property type="entry name" value="Bacterial luciferase-like"/>
    <property type="match status" value="1"/>
</dbReference>
<evidence type="ECO:0000313" key="7">
    <source>
        <dbReference type="Proteomes" id="UP001055337"/>
    </source>
</evidence>
<evidence type="ECO:0000313" key="6">
    <source>
        <dbReference type="EMBL" id="ULN39947.1"/>
    </source>
</evidence>
<evidence type="ECO:0000256" key="1">
    <source>
        <dbReference type="ARBA" id="ARBA00022630"/>
    </source>
</evidence>
<keyword evidence="4" id="KW-0503">Monooxygenase</keyword>
<dbReference type="CDD" id="cd01094">
    <property type="entry name" value="Alkanesulfonate_monoxygenase"/>
    <property type="match status" value="1"/>
</dbReference>
<gene>
    <name evidence="6" type="ORF">MI149_19835</name>
</gene>
<dbReference type="EMBL" id="CP092362">
    <property type="protein sequence ID" value="ULN39947.1"/>
    <property type="molecule type" value="Genomic_DNA"/>
</dbReference>
<evidence type="ECO:0000259" key="5">
    <source>
        <dbReference type="Pfam" id="PF00296"/>
    </source>
</evidence>
<keyword evidence="1" id="KW-0285">Flavoprotein</keyword>
<dbReference type="InterPro" id="IPR036661">
    <property type="entry name" value="Luciferase-like_sf"/>
</dbReference>